<feature type="transmembrane region" description="Helical" evidence="11">
    <location>
        <begin position="6"/>
        <end position="27"/>
    </location>
</feature>
<evidence type="ECO:0000259" key="13">
    <source>
        <dbReference type="Pfam" id="PF13967"/>
    </source>
</evidence>
<dbReference type="PANTHER" id="PTHR13018">
    <property type="entry name" value="PROBABLE MEMBRANE PROTEIN DUF221-RELATED"/>
    <property type="match status" value="1"/>
</dbReference>
<feature type="transmembrane region" description="Helical" evidence="11">
    <location>
        <begin position="603"/>
        <end position="624"/>
    </location>
</feature>
<protein>
    <recommendedName>
        <fullName evidence="17">CSC1-like protein HYP1</fullName>
    </recommendedName>
</protein>
<dbReference type="OrthoDB" id="1689567at2759"/>
<evidence type="ECO:0000256" key="6">
    <source>
        <dbReference type="ARBA" id="ARBA00022989"/>
    </source>
</evidence>
<dbReference type="Proteomes" id="UP000657918">
    <property type="component" value="Chromosome 4"/>
</dbReference>
<comment type="subcellular location">
    <subcellularLocation>
        <location evidence="1">Membrane</location>
        <topology evidence="1">Multi-pass membrane protein</topology>
    </subcellularLocation>
</comment>
<dbReference type="GO" id="GO:0005227">
    <property type="term" value="F:calcium-activated cation channel activity"/>
    <property type="evidence" value="ECO:0007669"/>
    <property type="project" value="InterPro"/>
</dbReference>
<evidence type="ECO:0000256" key="1">
    <source>
        <dbReference type="ARBA" id="ARBA00004141"/>
    </source>
</evidence>
<gene>
    <name evidence="15" type="ORF">SADUNF_Sadunf04G0070400</name>
</gene>
<feature type="coiled-coil region" evidence="10">
    <location>
        <begin position="234"/>
        <end position="297"/>
    </location>
</feature>
<dbReference type="EMBL" id="JADGMS010000004">
    <property type="protein sequence ID" value="KAF9683981.1"/>
    <property type="molecule type" value="Genomic_DNA"/>
</dbReference>
<evidence type="ECO:0000256" key="5">
    <source>
        <dbReference type="ARBA" id="ARBA00022837"/>
    </source>
</evidence>
<evidence type="ECO:0008006" key="17">
    <source>
        <dbReference type="Google" id="ProtNLM"/>
    </source>
</evidence>
<dbReference type="Pfam" id="PF14703">
    <property type="entry name" value="PHM7_cyt"/>
    <property type="match status" value="1"/>
</dbReference>
<keyword evidence="8 11" id="KW-0472">Membrane</keyword>
<dbReference type="InterPro" id="IPR045122">
    <property type="entry name" value="Csc1-like"/>
</dbReference>
<keyword evidence="6 11" id="KW-1133">Transmembrane helix</keyword>
<sequence length="716" mass="81338">MILSALLTSVGINLGLCLLFFTLYSILRKQPGNLYVYAPRLVDKEKSRQQESGDFDLERLLPSAGWVKNAWQLSYDEILSISGLDGLVFTRIFTFSLRVFTIAGVIGIFILLPVNYFGNQLSDDFGHLANKSLDSFSISNVNDGSNRLWVHFSAAYIFTGVVCYLLYNEHNYMSAKRIACFYSSKPQPHQFTILVRSIPSSSGRNISETVESFFTEYHPSTYLSHSVVRRTSQIQDLINDADKLYRKLGRMKSNNHSQQTFRRDGFLGLTGRKVSLSDHYEKKLEDLEVNVRMEQNLSDGEEVPAAFVSFKSRFGAAVALHIQQGVNPTEWVTEQAPEPRDVHWAFFSSSFIKRWIFKLVVPVASFALIVLFLIPVVIVQGLANLNQLEVWFPFLKGILSLTVVSQVITGYLPSLILQLFLFFVPPIMLTFSAIQGYISHSRIERSACSKMLWFIIWNVFFANVLSGSALYQVNVFLEPKNIPRVLAEAVPGQASFFISYVVTSGWTKLSSELFRLIPLVCSFCKRLFSGKDGNEFEVPSLPYYNDIPTILFFGLLGITYFFLAPLILPFLLVYFCLGYIIFRNQLLNVYAPKYETTGKFWPIVHNSTVFSLILMHIIAFGIFGLKKLPLASSLIIPLPVLTLIFNAYCQNRFLPLFKAYPTECLVKKDREDQNEPGMAEFYDKVVSAYQDPALMPVQYPRSTDRDTSPLLHSTEV</sequence>
<evidence type="ECO:0000256" key="2">
    <source>
        <dbReference type="ARBA" id="ARBA00007779"/>
    </source>
</evidence>
<feature type="transmembrane region" description="Helical" evidence="11">
    <location>
        <begin position="550"/>
        <end position="582"/>
    </location>
</feature>
<evidence type="ECO:0000256" key="8">
    <source>
        <dbReference type="ARBA" id="ARBA00023136"/>
    </source>
</evidence>
<dbReference type="InterPro" id="IPR032880">
    <property type="entry name" value="CSC1/OSCA1-like_N"/>
</dbReference>
<reference evidence="15 16" key="1">
    <citation type="submission" date="2020-10" db="EMBL/GenBank/DDBJ databases">
        <title>Plant Genome Project.</title>
        <authorList>
            <person name="Zhang R.-G."/>
        </authorList>
    </citation>
    <scope>NUCLEOTIDE SEQUENCE [LARGE SCALE GENOMIC DNA]</scope>
    <source>
        <strain evidence="15">FAFU-HL-1</strain>
        <tissue evidence="15">Leaf</tissue>
    </source>
</reference>
<dbReference type="AlphaFoldDB" id="A0A835KDR2"/>
<feature type="domain" description="CSC1/OSCA1-like N-terminal transmembrane" evidence="13">
    <location>
        <begin position="5"/>
        <end position="169"/>
    </location>
</feature>
<evidence type="ECO:0000256" key="9">
    <source>
        <dbReference type="ARBA" id="ARBA00023303"/>
    </source>
</evidence>
<name>A0A835KDR2_9ROSI</name>
<evidence type="ECO:0000313" key="15">
    <source>
        <dbReference type="EMBL" id="KAF9683981.1"/>
    </source>
</evidence>
<comment type="caution">
    <text evidence="15">The sequence shown here is derived from an EMBL/GenBank/DDBJ whole genome shotgun (WGS) entry which is preliminary data.</text>
</comment>
<dbReference type="PANTHER" id="PTHR13018:SF109">
    <property type="entry name" value="CSC1-LIKE PROTEIN HYP1"/>
    <property type="match status" value="1"/>
</dbReference>
<dbReference type="Pfam" id="PF02714">
    <property type="entry name" value="RSN1_7TM"/>
    <property type="match status" value="1"/>
</dbReference>
<keyword evidence="4 11" id="KW-0812">Transmembrane</keyword>
<keyword evidence="3" id="KW-0813">Transport</keyword>
<evidence type="ECO:0000256" key="3">
    <source>
        <dbReference type="ARBA" id="ARBA00022448"/>
    </source>
</evidence>
<feature type="domain" description="CSC1/OSCA1-like 7TM region" evidence="12">
    <location>
        <begin position="358"/>
        <end position="623"/>
    </location>
</feature>
<dbReference type="InterPro" id="IPR027815">
    <property type="entry name" value="CSC1/OSCA1-like_cyt"/>
</dbReference>
<feature type="transmembrane region" description="Helical" evidence="11">
    <location>
        <begin position="451"/>
        <end position="473"/>
    </location>
</feature>
<keyword evidence="10" id="KW-0175">Coiled coil</keyword>
<comment type="similarity">
    <text evidence="2">Belongs to the CSC1 (TC 1.A.17) family.</text>
</comment>
<dbReference type="InterPro" id="IPR003864">
    <property type="entry name" value="CSC1/OSCA1-like_7TM"/>
</dbReference>
<proteinExistence type="inferred from homology"/>
<evidence type="ECO:0000256" key="11">
    <source>
        <dbReference type="SAM" id="Phobius"/>
    </source>
</evidence>
<evidence type="ECO:0000313" key="16">
    <source>
        <dbReference type="Proteomes" id="UP000657918"/>
    </source>
</evidence>
<evidence type="ECO:0000256" key="7">
    <source>
        <dbReference type="ARBA" id="ARBA00023065"/>
    </source>
</evidence>
<evidence type="ECO:0000259" key="12">
    <source>
        <dbReference type="Pfam" id="PF02714"/>
    </source>
</evidence>
<feature type="domain" description="CSC1/OSCA1-like cytosolic" evidence="14">
    <location>
        <begin position="190"/>
        <end position="345"/>
    </location>
</feature>
<keyword evidence="9" id="KW-0407">Ion channel</keyword>
<keyword evidence="7" id="KW-0406">Ion transport</keyword>
<keyword evidence="5" id="KW-0106">Calcium</keyword>
<feature type="transmembrane region" description="Helical" evidence="11">
    <location>
        <begin position="630"/>
        <end position="649"/>
    </location>
</feature>
<evidence type="ECO:0000256" key="4">
    <source>
        <dbReference type="ARBA" id="ARBA00022692"/>
    </source>
</evidence>
<feature type="transmembrane region" description="Helical" evidence="11">
    <location>
        <begin position="148"/>
        <end position="167"/>
    </location>
</feature>
<dbReference type="Pfam" id="PF13967">
    <property type="entry name" value="RSN1_TM"/>
    <property type="match status" value="1"/>
</dbReference>
<evidence type="ECO:0000259" key="14">
    <source>
        <dbReference type="Pfam" id="PF14703"/>
    </source>
</evidence>
<accession>A0A835KDR2</accession>
<dbReference type="GO" id="GO:0005886">
    <property type="term" value="C:plasma membrane"/>
    <property type="evidence" value="ECO:0007669"/>
    <property type="project" value="TreeGrafter"/>
</dbReference>
<organism evidence="15 16">
    <name type="scientific">Salix dunnii</name>
    <dbReference type="NCBI Taxonomy" id="1413687"/>
    <lineage>
        <taxon>Eukaryota</taxon>
        <taxon>Viridiplantae</taxon>
        <taxon>Streptophyta</taxon>
        <taxon>Embryophyta</taxon>
        <taxon>Tracheophyta</taxon>
        <taxon>Spermatophyta</taxon>
        <taxon>Magnoliopsida</taxon>
        <taxon>eudicotyledons</taxon>
        <taxon>Gunneridae</taxon>
        <taxon>Pentapetalae</taxon>
        <taxon>rosids</taxon>
        <taxon>fabids</taxon>
        <taxon>Malpighiales</taxon>
        <taxon>Salicaceae</taxon>
        <taxon>Saliceae</taxon>
        <taxon>Salix</taxon>
    </lineage>
</organism>
<feature type="transmembrane region" description="Helical" evidence="11">
    <location>
        <begin position="355"/>
        <end position="378"/>
    </location>
</feature>
<feature type="transmembrane region" description="Helical" evidence="11">
    <location>
        <begin position="99"/>
        <end position="118"/>
    </location>
</feature>
<evidence type="ECO:0000256" key="10">
    <source>
        <dbReference type="SAM" id="Coils"/>
    </source>
</evidence>
<feature type="transmembrane region" description="Helical" evidence="11">
    <location>
        <begin position="419"/>
        <end position="439"/>
    </location>
</feature>
<keyword evidence="16" id="KW-1185">Reference proteome</keyword>